<dbReference type="KEGG" id="ptq:P700755_003461"/>
<reference evidence="3" key="2">
    <citation type="submission" date="2012-09" db="EMBL/GenBank/DDBJ databases">
        <title>The complete sequence of Psychroflexus torquis an extreme psychrophile from sea-ice that is stimulated by light.</title>
        <authorList>
            <person name="Feng S."/>
            <person name="Powell S.M."/>
            <person name="Bowman J.P."/>
        </authorList>
    </citation>
    <scope>NUCLEOTIDE SEQUENCE [LARGE SCALE GENOMIC DNA]</scope>
    <source>
        <strain evidence="3">ATCC 700755</strain>
    </source>
</reference>
<keyword evidence="1" id="KW-0812">Transmembrane</keyword>
<keyword evidence="1" id="KW-1133">Transmembrane helix</keyword>
<dbReference type="STRING" id="313595.P700755_003461"/>
<dbReference type="InterPro" id="IPR025646">
    <property type="entry name" value="DUF4350"/>
</dbReference>
<evidence type="ECO:0000313" key="3">
    <source>
        <dbReference type="EMBL" id="AFU70088.1"/>
    </source>
</evidence>
<dbReference type="eggNOG" id="ENOG502Z8TX">
    <property type="taxonomic scope" value="Bacteria"/>
</dbReference>
<keyword evidence="1" id="KW-0472">Membrane</keyword>
<feature type="transmembrane region" description="Helical" evidence="1">
    <location>
        <begin position="267"/>
        <end position="286"/>
    </location>
</feature>
<sequence>MDKRNKGLIIGLIGVIILIIVLDATTEKPVDWFPSYVHTDNRALGTEVFYKSLSSLDTDIQHVEKSPFESFQDSVQQKGTYFFLNEYINFTKEEIDQLLEWVDHGNTAFIASQGIPKSLLDTLGVDISFYLSNSQIEYQPSFNLVEEHLQLESAKKSRKAFEYLYFSEIDSAKTQSLGLAQSTLKESEDENARHINFIKVSWGDGYFLCHLAPQTFTNYFMVDGSNSDYTARILNYIDFDEPILWDNYYKAGKEKITNPLYYLLSNIYLKTAYYLIIISSILFILFGGKRKQRPIPIIALVENKSREFAQTIAGMYLDKKDHKAIAQKQIQSFLDKIRNRYGLSTQKVDARFLKDLSQKTNQNYEDLEELFKYIEFINTSETISEKELINLDQKISHFNY</sequence>
<dbReference type="OrthoDB" id="1111222at2"/>
<dbReference type="Proteomes" id="UP000008514">
    <property type="component" value="Chromosome"/>
</dbReference>
<dbReference type="AlphaFoldDB" id="K4IJV4"/>
<dbReference type="Pfam" id="PF14258">
    <property type="entry name" value="DUF4350"/>
    <property type="match status" value="1"/>
</dbReference>
<evidence type="ECO:0000259" key="2">
    <source>
        <dbReference type="Pfam" id="PF14258"/>
    </source>
</evidence>
<evidence type="ECO:0000313" key="4">
    <source>
        <dbReference type="Proteomes" id="UP000008514"/>
    </source>
</evidence>
<feature type="transmembrane region" description="Helical" evidence="1">
    <location>
        <begin position="7"/>
        <end position="25"/>
    </location>
</feature>
<name>K4IJV4_PSYTT</name>
<dbReference type="EMBL" id="CP003879">
    <property type="protein sequence ID" value="AFU70088.1"/>
    <property type="molecule type" value="Genomic_DNA"/>
</dbReference>
<organism evidence="3 4">
    <name type="scientific">Psychroflexus torquis (strain ATCC 700755 / CIP 106069 / ACAM 623)</name>
    <dbReference type="NCBI Taxonomy" id="313595"/>
    <lineage>
        <taxon>Bacteria</taxon>
        <taxon>Pseudomonadati</taxon>
        <taxon>Bacteroidota</taxon>
        <taxon>Flavobacteriia</taxon>
        <taxon>Flavobacteriales</taxon>
        <taxon>Flavobacteriaceae</taxon>
        <taxon>Psychroflexus</taxon>
    </lineage>
</organism>
<feature type="domain" description="DUF4350" evidence="2">
    <location>
        <begin position="40"/>
        <end position="234"/>
    </location>
</feature>
<dbReference type="HOGENOM" id="CLU_036786_1_0_10"/>
<dbReference type="RefSeq" id="WP_015025635.1">
    <property type="nucleotide sequence ID" value="NC_018721.1"/>
</dbReference>
<accession>K4IJV4</accession>
<protein>
    <recommendedName>
        <fullName evidence="2">DUF4350 domain-containing protein</fullName>
    </recommendedName>
</protein>
<keyword evidence="4" id="KW-1185">Reference proteome</keyword>
<proteinExistence type="predicted"/>
<gene>
    <name evidence="3" type="ordered locus">P700755_003461</name>
</gene>
<evidence type="ECO:0000256" key="1">
    <source>
        <dbReference type="SAM" id="Phobius"/>
    </source>
</evidence>
<reference evidence="3" key="1">
    <citation type="submission" date="2006-03" db="EMBL/GenBank/DDBJ databases">
        <authorList>
            <person name="Bowman J."/>
            <person name="Ferriera S."/>
            <person name="Johnson J."/>
            <person name="Kravitz S."/>
            <person name="Halpern A."/>
            <person name="Remington K."/>
            <person name="Beeson K."/>
            <person name="Tran B."/>
            <person name="Rogers Y.-H."/>
            <person name="Friedman R."/>
            <person name="Venter J.C."/>
        </authorList>
    </citation>
    <scope>NUCLEOTIDE SEQUENCE [LARGE SCALE GENOMIC DNA]</scope>
    <source>
        <strain evidence="3">ATCC 700755</strain>
    </source>
</reference>